<dbReference type="InterPro" id="IPR026564">
    <property type="entry name" value="Transcrip_reg_TACO1-like_dom3"/>
</dbReference>
<dbReference type="OrthoDB" id="2017544at2759"/>
<evidence type="ECO:0000313" key="2">
    <source>
        <dbReference type="EMBL" id="KAB7500302.1"/>
    </source>
</evidence>
<gene>
    <name evidence="2" type="ORF">Anas_03824</name>
</gene>
<name>A0A5N5T1X0_9CRUS</name>
<evidence type="ECO:0000313" key="3">
    <source>
        <dbReference type="Proteomes" id="UP000326759"/>
    </source>
</evidence>
<keyword evidence="3" id="KW-1185">Reference proteome</keyword>
<comment type="caution">
    <text evidence="2">The sequence shown here is derived from an EMBL/GenBank/DDBJ whole genome shotgun (WGS) entry which is preliminary data.</text>
</comment>
<accession>A0A5N5T1X0</accession>
<dbReference type="Gene3D" id="3.30.70.980">
    <property type="match status" value="2"/>
</dbReference>
<dbReference type="Pfam" id="PF01709">
    <property type="entry name" value="Transcrip_reg"/>
    <property type="match status" value="1"/>
</dbReference>
<dbReference type="Proteomes" id="UP000326759">
    <property type="component" value="Unassembled WGS sequence"/>
</dbReference>
<dbReference type="InterPro" id="IPR029072">
    <property type="entry name" value="YebC-like"/>
</dbReference>
<dbReference type="PANTHER" id="PTHR12532">
    <property type="entry name" value="TRANSLATIONAL ACTIVATOR OF CYTOCHROME C OXIDASE 1"/>
    <property type="match status" value="1"/>
</dbReference>
<sequence length="181" mass="20772">MPMSTVENALKKYEKQAQNAKPGSLSIMSPSKLTISVELFTDNLNRTRNEVRSIIKKANFKEHKLNLEDFFEEKGIVIAKSKDKDINKAVDDAIEAGAEDVTGRGGDVNDLLIRFVCEPNDFYKVRNEIEKMNYEIDYADVEKIPHVLMPVNEDESERVKLMLSKLDEHEEVVKVYCNFEL</sequence>
<dbReference type="EMBL" id="SEYY01014425">
    <property type="protein sequence ID" value="KAB7500302.1"/>
    <property type="molecule type" value="Genomic_DNA"/>
</dbReference>
<evidence type="ECO:0000259" key="1">
    <source>
        <dbReference type="Pfam" id="PF01709"/>
    </source>
</evidence>
<dbReference type="AlphaFoldDB" id="A0A5N5T1X0"/>
<reference evidence="2 3" key="1">
    <citation type="journal article" date="2019" name="PLoS Biol.">
        <title>Sex chromosomes control vertical transmission of feminizing Wolbachia symbionts in an isopod.</title>
        <authorList>
            <person name="Becking T."/>
            <person name="Chebbi M.A."/>
            <person name="Giraud I."/>
            <person name="Moumen B."/>
            <person name="Laverre T."/>
            <person name="Caubet Y."/>
            <person name="Peccoud J."/>
            <person name="Gilbert C."/>
            <person name="Cordaux R."/>
        </authorList>
    </citation>
    <scope>NUCLEOTIDE SEQUENCE [LARGE SCALE GENOMIC DNA]</scope>
    <source>
        <strain evidence="2">ANa2</strain>
        <tissue evidence="2">Whole body excluding digestive tract and cuticle</tissue>
    </source>
</reference>
<organism evidence="2 3">
    <name type="scientific">Armadillidium nasatum</name>
    <dbReference type="NCBI Taxonomy" id="96803"/>
    <lineage>
        <taxon>Eukaryota</taxon>
        <taxon>Metazoa</taxon>
        <taxon>Ecdysozoa</taxon>
        <taxon>Arthropoda</taxon>
        <taxon>Crustacea</taxon>
        <taxon>Multicrustacea</taxon>
        <taxon>Malacostraca</taxon>
        <taxon>Eumalacostraca</taxon>
        <taxon>Peracarida</taxon>
        <taxon>Isopoda</taxon>
        <taxon>Oniscidea</taxon>
        <taxon>Crinocheta</taxon>
        <taxon>Armadillidiidae</taxon>
        <taxon>Armadillidium</taxon>
    </lineage>
</organism>
<dbReference type="GO" id="GO:0005739">
    <property type="term" value="C:mitochondrion"/>
    <property type="evidence" value="ECO:0007669"/>
    <property type="project" value="TreeGrafter"/>
</dbReference>
<dbReference type="InterPro" id="IPR002876">
    <property type="entry name" value="Transcrip_reg_TACO1-like"/>
</dbReference>
<protein>
    <submittedName>
        <fullName evidence="2">Putative transcriptional regulatory protein</fullName>
    </submittedName>
</protein>
<dbReference type="SUPFAM" id="SSF75625">
    <property type="entry name" value="YebC-like"/>
    <property type="match status" value="1"/>
</dbReference>
<proteinExistence type="predicted"/>
<dbReference type="PANTHER" id="PTHR12532:SF0">
    <property type="entry name" value="TRANSLATIONAL ACTIVATOR OF CYTOCHROME C OXIDASE 1"/>
    <property type="match status" value="1"/>
</dbReference>
<feature type="domain" description="TACO1/YebC-like second and third" evidence="1">
    <location>
        <begin position="27"/>
        <end position="179"/>
    </location>
</feature>
<dbReference type="InterPro" id="IPR048300">
    <property type="entry name" value="TACO1_YebC-like_2nd/3rd_dom"/>
</dbReference>